<gene>
    <name evidence="4" type="ORF">JXQ802_LOCUS59061</name>
    <name evidence="3" type="ORF">PYM288_LOCUS42410</name>
</gene>
<protein>
    <submittedName>
        <fullName evidence="3">Uncharacterized protein</fullName>
    </submittedName>
</protein>
<keyword evidence="6" id="KW-1185">Reference proteome</keyword>
<evidence type="ECO:0000256" key="2">
    <source>
        <dbReference type="ARBA" id="ARBA00022490"/>
    </source>
</evidence>
<dbReference type="Proteomes" id="UP000663870">
    <property type="component" value="Unassembled WGS sequence"/>
</dbReference>
<dbReference type="EMBL" id="CAJNOL010018028">
    <property type="protein sequence ID" value="CAF1680342.1"/>
    <property type="molecule type" value="Genomic_DNA"/>
</dbReference>
<evidence type="ECO:0000313" key="5">
    <source>
        <dbReference type="Proteomes" id="UP000663854"/>
    </source>
</evidence>
<name>A0A815YE94_9BILA</name>
<evidence type="ECO:0000313" key="6">
    <source>
        <dbReference type="Proteomes" id="UP000663870"/>
    </source>
</evidence>
<keyword evidence="2" id="KW-0963">Cytoplasm</keyword>
<dbReference type="AlphaFoldDB" id="A0A815YE94"/>
<dbReference type="Pfam" id="PF03148">
    <property type="entry name" value="Tektin"/>
    <property type="match status" value="1"/>
</dbReference>
<comment type="caution">
    <text evidence="3">The sequence shown here is derived from an EMBL/GenBank/DDBJ whole genome shotgun (WGS) entry which is preliminary data.</text>
</comment>
<accession>A0A815YE94</accession>
<dbReference type="InterPro" id="IPR048256">
    <property type="entry name" value="Tektin-like"/>
</dbReference>
<evidence type="ECO:0000256" key="1">
    <source>
        <dbReference type="ARBA" id="ARBA00004496"/>
    </source>
</evidence>
<proteinExistence type="predicted"/>
<sequence>MKKLNIAKQNIIDKLVAKKADIYFSDVRISDRLDEIDKWRKTLEYTIQDVDREIQAIQSAKEQCERYLEHMRSPL</sequence>
<dbReference type="Proteomes" id="UP000663854">
    <property type="component" value="Unassembled WGS sequence"/>
</dbReference>
<dbReference type="EMBL" id="CAJNOH010016087">
    <property type="protein sequence ID" value="CAF1568684.1"/>
    <property type="molecule type" value="Genomic_DNA"/>
</dbReference>
<dbReference type="GO" id="GO:0005737">
    <property type="term" value="C:cytoplasm"/>
    <property type="evidence" value="ECO:0007669"/>
    <property type="project" value="UniProtKB-SubCell"/>
</dbReference>
<evidence type="ECO:0000313" key="3">
    <source>
        <dbReference type="EMBL" id="CAF1568684.1"/>
    </source>
</evidence>
<organism evidence="3 5">
    <name type="scientific">Rotaria sordida</name>
    <dbReference type="NCBI Taxonomy" id="392033"/>
    <lineage>
        <taxon>Eukaryota</taxon>
        <taxon>Metazoa</taxon>
        <taxon>Spiralia</taxon>
        <taxon>Gnathifera</taxon>
        <taxon>Rotifera</taxon>
        <taxon>Eurotatoria</taxon>
        <taxon>Bdelloidea</taxon>
        <taxon>Philodinida</taxon>
        <taxon>Philodinidae</taxon>
        <taxon>Rotaria</taxon>
    </lineage>
</organism>
<comment type="subcellular location">
    <subcellularLocation>
        <location evidence="1">Cytoplasm</location>
    </subcellularLocation>
</comment>
<feature type="non-terminal residue" evidence="3">
    <location>
        <position position="1"/>
    </location>
</feature>
<evidence type="ECO:0000313" key="4">
    <source>
        <dbReference type="EMBL" id="CAF1680342.1"/>
    </source>
</evidence>
<dbReference type="GO" id="GO:0005929">
    <property type="term" value="C:cilium"/>
    <property type="evidence" value="ECO:0007669"/>
    <property type="project" value="UniProtKB-ARBA"/>
</dbReference>
<reference evidence="3" key="1">
    <citation type="submission" date="2021-02" db="EMBL/GenBank/DDBJ databases">
        <authorList>
            <person name="Nowell W R."/>
        </authorList>
    </citation>
    <scope>NUCLEOTIDE SEQUENCE</scope>
</reference>